<dbReference type="EMBL" id="CAMXCT020000071">
    <property type="protein sequence ID" value="CAL1126765.1"/>
    <property type="molecule type" value="Genomic_DNA"/>
</dbReference>
<evidence type="ECO:0000313" key="5">
    <source>
        <dbReference type="Proteomes" id="UP001152797"/>
    </source>
</evidence>
<protein>
    <submittedName>
        <fullName evidence="4">Ankyrin-1</fullName>
    </submittedName>
</protein>
<evidence type="ECO:0000313" key="3">
    <source>
        <dbReference type="EMBL" id="CAL1126765.1"/>
    </source>
</evidence>
<evidence type="ECO:0000256" key="1">
    <source>
        <dbReference type="SAM" id="MobiDB-lite"/>
    </source>
</evidence>
<proteinExistence type="predicted"/>
<sequence length="1280" mass="144014">MEPGHLALVCYGEIPPVWHVRLLLSQVHESEWLILTPDWDRYCERLDHLNPDFTGFEYLGANDQPPAHIPAGQIYGFQDMSPQFLAQQMHAGRLEANAERVARGFPPLAPPRQPHVAPAPAPPLPLAMPGVLGGAPIAAAAAVVAPPGVPGVVGVADCWVAAEDAGGRRKGDIVCVDPAPLPAGYVSLGNKALIPDVGGGSEGCLVVRVPQVEAPRYKLDDLRVLPVRFDLQGIRRRDFNDAVAAMVDGVPQGGGLQLDGPTTSLNIMKGLRDQNLTPTTFHEYWLRTAEIPRGDRSTYEHECLSRIMESLITVDQLNVCALQGAELISRRMQVTREAHRVSPSAPDYSAADYFMGWRWRKSSQGIDPSLSAHVATELKNEAAISKEARKAREEQAARRRGTGKNSQGQGVSVSSRRRSAKVRGRVNEVNSIIDCLNEMYLPGRQADDTLGVLGPTEAHRACHHSIFQDLGKHRKTQSKCTEREAIQELLQSTVSYAGDENLSTVRSYERDLVSLPDCGAEPVSLEQVMDPEGREFLEDPQASMMLNEDEWGKICEHGNNFKPYMDEILQKDRIKYQQFVHDLYDKGMIEFTDTPQVVVPKDEILYCAQSDIKDYFYSLALPLKLRSLFCLPPVGFDLMQEWGVASHLRACLDHSRFLVEGQSAPCLEEGEVALLPYADNLNVLGTDRGKVQVVRCFIWLSKRPRVSGKAVEKLLGHCTHFCMLRRELLSMFRTLYDFMQHSYHKRSRLWESCAKEARWASHLLKLCVANLRRPWSQTITASDASLSGLSVSRRELDVEQQKQLGQMKESWRYKPNTVVKPRERAQPVIDPFRDPSSVKPLTVEKRDPFAIDPFFPEVDPSILHPDDWHEVFSIRMQRPEHITLLEGIAWCVRWIPSEVNVADKGSRRWEHLRKPDASCPEKTWKKQAVDAMCYPNIVSIQTTAKKGRKAVLQKTLKTKQEKVQFRQTVVQQRCDPPRFQGQTFLEKLAVSDRVALDYAHRMEELHRFAKAQGYTLKKKNTFDEVCCKFVNNMFELGFDLQDGTKTLAAIIDANPGYGPRHMLPRTRRALHGWSKTEPQKTRPPLPWPLIAAMTLAMLKKGRAHAAAGVLLMFSAYLRPGEMLDLQIGDLVAPMPGKTCFSLHLHPAERREQSKVGLSDESMLLDSQNLQWRYEAHARINQEFHCLPQKTQKLCLQAEKELAMRGPQTFWSKPVTTAPGRKYVLEIFSGCARFSIACADAGFTSFAYDIAYGPSCDLLSTSVLEKLKRASTSHIYIHNYI</sequence>
<feature type="compositionally biased region" description="Basic and acidic residues" evidence="1">
    <location>
        <begin position="386"/>
        <end position="397"/>
    </location>
</feature>
<dbReference type="Proteomes" id="UP001152797">
    <property type="component" value="Unassembled WGS sequence"/>
</dbReference>
<name>A0A9P1BIV0_9DINO</name>
<dbReference type="EMBL" id="CAMXCT010000071">
    <property type="protein sequence ID" value="CAI3973390.1"/>
    <property type="molecule type" value="Genomic_DNA"/>
</dbReference>
<evidence type="ECO:0000313" key="4">
    <source>
        <dbReference type="EMBL" id="CAL4760702.1"/>
    </source>
</evidence>
<reference evidence="3" key="2">
    <citation type="submission" date="2024-04" db="EMBL/GenBank/DDBJ databases">
        <authorList>
            <person name="Chen Y."/>
            <person name="Shah S."/>
            <person name="Dougan E. K."/>
            <person name="Thang M."/>
            <person name="Chan C."/>
        </authorList>
    </citation>
    <scope>NUCLEOTIDE SEQUENCE [LARGE SCALE GENOMIC DNA]</scope>
</reference>
<gene>
    <name evidence="2" type="ORF">C1SCF055_LOCUS1899</name>
</gene>
<comment type="caution">
    <text evidence="2">The sequence shown here is derived from an EMBL/GenBank/DDBJ whole genome shotgun (WGS) entry which is preliminary data.</text>
</comment>
<organism evidence="2">
    <name type="scientific">Cladocopium goreaui</name>
    <dbReference type="NCBI Taxonomy" id="2562237"/>
    <lineage>
        <taxon>Eukaryota</taxon>
        <taxon>Sar</taxon>
        <taxon>Alveolata</taxon>
        <taxon>Dinophyceae</taxon>
        <taxon>Suessiales</taxon>
        <taxon>Symbiodiniaceae</taxon>
        <taxon>Cladocopium</taxon>
    </lineage>
</organism>
<dbReference type="EMBL" id="CAMXCT030000071">
    <property type="protein sequence ID" value="CAL4760702.1"/>
    <property type="molecule type" value="Genomic_DNA"/>
</dbReference>
<accession>A0A9P1BIV0</accession>
<feature type="region of interest" description="Disordered" evidence="1">
    <location>
        <begin position="386"/>
        <end position="422"/>
    </location>
</feature>
<reference evidence="2" key="1">
    <citation type="submission" date="2022-10" db="EMBL/GenBank/DDBJ databases">
        <authorList>
            <person name="Chen Y."/>
            <person name="Dougan E. K."/>
            <person name="Chan C."/>
            <person name="Rhodes N."/>
            <person name="Thang M."/>
        </authorList>
    </citation>
    <scope>NUCLEOTIDE SEQUENCE</scope>
</reference>
<feature type="compositionally biased region" description="Low complexity" evidence="1">
    <location>
        <begin position="403"/>
        <end position="414"/>
    </location>
</feature>
<keyword evidence="5" id="KW-1185">Reference proteome</keyword>
<dbReference type="OrthoDB" id="447139at2759"/>
<dbReference type="AlphaFoldDB" id="A0A9P1BIV0"/>
<evidence type="ECO:0000313" key="2">
    <source>
        <dbReference type="EMBL" id="CAI3973390.1"/>
    </source>
</evidence>